<organism evidence="1 2">
    <name type="scientific">Kalanchoe fedtschenkoi</name>
    <name type="common">Lavender scallops</name>
    <name type="synonym">South American air plant</name>
    <dbReference type="NCBI Taxonomy" id="63787"/>
    <lineage>
        <taxon>Eukaryota</taxon>
        <taxon>Viridiplantae</taxon>
        <taxon>Streptophyta</taxon>
        <taxon>Embryophyta</taxon>
        <taxon>Tracheophyta</taxon>
        <taxon>Spermatophyta</taxon>
        <taxon>Magnoliopsida</taxon>
        <taxon>eudicotyledons</taxon>
        <taxon>Gunneridae</taxon>
        <taxon>Pentapetalae</taxon>
        <taxon>Saxifragales</taxon>
        <taxon>Crassulaceae</taxon>
        <taxon>Kalanchoe</taxon>
    </lineage>
</organism>
<proteinExistence type="predicted"/>
<reference evidence="1" key="1">
    <citation type="submission" date="2021-01" db="UniProtKB">
        <authorList>
            <consortium name="EnsemblPlants"/>
        </authorList>
    </citation>
    <scope>IDENTIFICATION</scope>
</reference>
<dbReference type="OMA" id="VEWISTH"/>
<dbReference type="GO" id="GO:0009264">
    <property type="term" value="P:deoxyribonucleotide catabolic process"/>
    <property type="evidence" value="ECO:0007669"/>
    <property type="project" value="InterPro"/>
</dbReference>
<dbReference type="PANTHER" id="PTHR35134">
    <property type="entry name" value="NUCLEOTIDASE YQFW-RELATED"/>
    <property type="match status" value="1"/>
</dbReference>
<dbReference type="InterPro" id="IPR023214">
    <property type="entry name" value="HAD_sf"/>
</dbReference>
<dbReference type="InterPro" id="IPR010708">
    <property type="entry name" value="5'(3')-deoxyribonucleotidase"/>
</dbReference>
<dbReference type="Gene3D" id="3.40.50.1000">
    <property type="entry name" value="HAD superfamily/HAD-like"/>
    <property type="match status" value="1"/>
</dbReference>
<evidence type="ECO:0000313" key="1">
    <source>
        <dbReference type="EnsemblPlants" id="Kaladp0036s0118.1.v1.1"/>
    </source>
</evidence>
<dbReference type="AlphaFoldDB" id="A0A7N0TGC1"/>
<accession>A0A7N0TGC1</accession>
<dbReference type="PANTHER" id="PTHR35134:SF2">
    <property type="entry name" value="NUCLEOTIDASE YQFW-RELATED"/>
    <property type="match status" value="1"/>
</dbReference>
<name>A0A7N0TGC1_KALFE</name>
<dbReference type="EnsemblPlants" id="Kaladp0036s0118.1.v1.1">
    <property type="protein sequence ID" value="Kaladp0036s0118.1.v1.1"/>
    <property type="gene ID" value="Kaladp0036s0118.v1.1"/>
</dbReference>
<dbReference type="Pfam" id="PF06941">
    <property type="entry name" value="NT5C"/>
    <property type="match status" value="1"/>
</dbReference>
<evidence type="ECO:0000313" key="2">
    <source>
        <dbReference type="Proteomes" id="UP000594263"/>
    </source>
</evidence>
<dbReference type="SUPFAM" id="SSF56784">
    <property type="entry name" value="HAD-like"/>
    <property type="match status" value="1"/>
</dbReference>
<dbReference type="Gramene" id="Kaladp0036s0118.1.v1.1">
    <property type="protein sequence ID" value="Kaladp0036s0118.1.v1.1"/>
    <property type="gene ID" value="Kaladp0036s0118.v1.1"/>
</dbReference>
<dbReference type="Proteomes" id="UP000594263">
    <property type="component" value="Unplaced"/>
</dbReference>
<dbReference type="InterPro" id="IPR036412">
    <property type="entry name" value="HAD-like_sf"/>
</dbReference>
<keyword evidence="2" id="KW-1185">Reference proteome</keyword>
<dbReference type="GO" id="GO:0008253">
    <property type="term" value="F:5'-nucleotidase activity"/>
    <property type="evidence" value="ECO:0007669"/>
    <property type="project" value="InterPro"/>
</dbReference>
<dbReference type="InterPro" id="IPR052419">
    <property type="entry name" value="5_3-deoxyribonucleotidase-like"/>
</dbReference>
<sequence length="199" mass="23284">MTEEVVLGNFVSALNNFIADRYSLNHSVSEYHVYEFFKIWKCSRDEADIRVHEFFKTPYFKTGIHPIPGANEALHKLSKFCNLCVVTSRQNAIKDHTIDWLERHYPGLFQDIHFGNHFALDGESRRKSDICRSIGAKFLVDDNPRYAIECAEAGIRVLLFDYENSYPWCKCEDVHEHPLVTRVQNWKEVEQQLISWIAS</sequence>
<protein>
    <submittedName>
        <fullName evidence="1">Uncharacterized protein</fullName>
    </submittedName>
</protein>